<evidence type="ECO:0000313" key="2">
    <source>
        <dbReference type="Proteomes" id="UP001345219"/>
    </source>
</evidence>
<gene>
    <name evidence="1" type="ORF">SAY87_024126</name>
</gene>
<dbReference type="InterPro" id="IPR008480">
    <property type="entry name" value="DUF761_pln"/>
</dbReference>
<reference evidence="1 2" key="1">
    <citation type="journal article" date="2023" name="Hortic Res">
        <title>Pangenome of water caltrop reveals structural variations and asymmetric subgenome divergence after allopolyploidization.</title>
        <authorList>
            <person name="Zhang X."/>
            <person name="Chen Y."/>
            <person name="Wang L."/>
            <person name="Yuan Y."/>
            <person name="Fang M."/>
            <person name="Shi L."/>
            <person name="Lu R."/>
            <person name="Comes H.P."/>
            <person name="Ma Y."/>
            <person name="Chen Y."/>
            <person name="Huang G."/>
            <person name="Zhou Y."/>
            <person name="Zheng Z."/>
            <person name="Qiu Y."/>
        </authorList>
    </citation>
    <scope>NUCLEOTIDE SEQUENCE [LARGE SCALE GENOMIC DNA]</scope>
    <source>
        <tissue evidence="1">Roots</tissue>
    </source>
</reference>
<evidence type="ECO:0008006" key="3">
    <source>
        <dbReference type="Google" id="ProtNLM"/>
    </source>
</evidence>
<name>A0AAN7QUC8_9MYRT</name>
<evidence type="ECO:0000313" key="1">
    <source>
        <dbReference type="EMBL" id="KAK4776165.1"/>
    </source>
</evidence>
<accession>A0AAN7QUC8</accession>
<dbReference type="Pfam" id="PF05553">
    <property type="entry name" value="DUF761"/>
    <property type="match status" value="1"/>
</dbReference>
<sequence length="207" mass="23364">MPLKNSSTPSSMMRMAYPKSSGMQVSAKIGNPVQSLESACALSIIWALSRAKSFLVKTVHKKLQLLFHTLLTKKDRDTTKLYFGSHRFHYNWCSSSSSSFHVQPFPAPNLDGLSTSHIYYYDPTRNSVISVEPAEDGTGGSLQLSKYLAWLEEKCHGEEELNNDPDVLEGCSDEIDKLADVFIAKCHQMFILEKQESYRRFQEMIAA</sequence>
<proteinExistence type="predicted"/>
<dbReference type="AlphaFoldDB" id="A0AAN7QUC8"/>
<protein>
    <recommendedName>
        <fullName evidence="3">Cotton fiber protein</fullName>
    </recommendedName>
</protein>
<dbReference type="EMBL" id="JAXIOK010000003">
    <property type="protein sequence ID" value="KAK4776165.1"/>
    <property type="molecule type" value="Genomic_DNA"/>
</dbReference>
<dbReference type="Proteomes" id="UP001345219">
    <property type="component" value="Chromosome 18"/>
</dbReference>
<comment type="caution">
    <text evidence="1">The sequence shown here is derived from an EMBL/GenBank/DDBJ whole genome shotgun (WGS) entry which is preliminary data.</text>
</comment>
<dbReference type="PANTHER" id="PTHR33450">
    <property type="entry name" value="EMB|CAB67623.1-RELATED"/>
    <property type="match status" value="1"/>
</dbReference>
<keyword evidence="2" id="KW-1185">Reference proteome</keyword>
<organism evidence="1 2">
    <name type="scientific">Trapa incisa</name>
    <dbReference type="NCBI Taxonomy" id="236973"/>
    <lineage>
        <taxon>Eukaryota</taxon>
        <taxon>Viridiplantae</taxon>
        <taxon>Streptophyta</taxon>
        <taxon>Embryophyta</taxon>
        <taxon>Tracheophyta</taxon>
        <taxon>Spermatophyta</taxon>
        <taxon>Magnoliopsida</taxon>
        <taxon>eudicotyledons</taxon>
        <taxon>Gunneridae</taxon>
        <taxon>Pentapetalae</taxon>
        <taxon>rosids</taxon>
        <taxon>malvids</taxon>
        <taxon>Myrtales</taxon>
        <taxon>Lythraceae</taxon>
        <taxon>Trapa</taxon>
    </lineage>
</organism>
<dbReference type="PANTHER" id="PTHR33450:SF4">
    <property type="entry name" value="OS04G0665666 PROTEIN"/>
    <property type="match status" value="1"/>
</dbReference>